<organism evidence="1 2">
    <name type="scientific">Cichlidogyrus casuarinus</name>
    <dbReference type="NCBI Taxonomy" id="1844966"/>
    <lineage>
        <taxon>Eukaryota</taxon>
        <taxon>Metazoa</taxon>
        <taxon>Spiralia</taxon>
        <taxon>Lophotrochozoa</taxon>
        <taxon>Platyhelminthes</taxon>
        <taxon>Monogenea</taxon>
        <taxon>Monopisthocotylea</taxon>
        <taxon>Dactylogyridea</taxon>
        <taxon>Ancyrocephalidae</taxon>
        <taxon>Cichlidogyrus</taxon>
    </lineage>
</organism>
<evidence type="ECO:0000313" key="2">
    <source>
        <dbReference type="Proteomes" id="UP001626550"/>
    </source>
</evidence>
<gene>
    <name evidence="1" type="ORF">Ciccas_006392</name>
</gene>
<dbReference type="EMBL" id="JBJKFK010000858">
    <property type="protein sequence ID" value="KAL3314975.1"/>
    <property type="molecule type" value="Genomic_DNA"/>
</dbReference>
<comment type="caution">
    <text evidence="1">The sequence shown here is derived from an EMBL/GenBank/DDBJ whole genome shotgun (WGS) entry which is preliminary data.</text>
</comment>
<name>A0ABD2Q5X0_9PLAT</name>
<proteinExistence type="predicted"/>
<dbReference type="AlphaFoldDB" id="A0ABD2Q5X0"/>
<accession>A0ABD2Q5X0</accession>
<dbReference type="Proteomes" id="UP001626550">
    <property type="component" value="Unassembled WGS sequence"/>
</dbReference>
<protein>
    <submittedName>
        <fullName evidence="1">Uncharacterized protein</fullName>
    </submittedName>
</protein>
<sequence length="79" mass="9095">MNKVAFGRDYEQFQELLRDINKNLFSRIKSQAKSKDNKAALDLALRDRMLVLLTQKKYDAIKSLIEISVESATSGKFIE</sequence>
<evidence type="ECO:0000313" key="1">
    <source>
        <dbReference type="EMBL" id="KAL3314975.1"/>
    </source>
</evidence>
<keyword evidence="2" id="KW-1185">Reference proteome</keyword>
<reference evidence="1 2" key="1">
    <citation type="submission" date="2024-11" db="EMBL/GenBank/DDBJ databases">
        <title>Adaptive evolution of stress response genes in parasites aligns with host niche diversity.</title>
        <authorList>
            <person name="Hahn C."/>
            <person name="Resl P."/>
        </authorList>
    </citation>
    <scope>NUCLEOTIDE SEQUENCE [LARGE SCALE GENOMIC DNA]</scope>
    <source>
        <strain evidence="1">EGGRZ-B1_66</strain>
        <tissue evidence="1">Body</tissue>
    </source>
</reference>